<name>A0A2M8QGD4_9CHLR</name>
<feature type="non-terminal residue" evidence="1">
    <location>
        <position position="1"/>
    </location>
</feature>
<evidence type="ECO:0000313" key="2">
    <source>
        <dbReference type="Proteomes" id="UP000230790"/>
    </source>
</evidence>
<dbReference type="AlphaFoldDB" id="A0A2M8QGD4"/>
<sequence>WIALRRDPRYKTFNPVHLYTRSTLSPIAICGLLPFDDFRRVVEPVMMNYVRAWVKLVQEAQPIAATRRPAIAQRDHVLRKTIVEKDPANVLADRMLGAPMRERLVRILWGAERER</sequence>
<comment type="caution">
    <text evidence="1">The sequence shown here is derived from an EMBL/GenBank/DDBJ whole genome shotgun (WGS) entry which is preliminary data.</text>
</comment>
<protein>
    <submittedName>
        <fullName evidence="1">Uncharacterized protein</fullName>
    </submittedName>
</protein>
<dbReference type="Gene3D" id="3.40.1500.20">
    <property type="match status" value="1"/>
</dbReference>
<reference evidence="1 2" key="1">
    <citation type="submission" date="2017-11" db="EMBL/GenBank/DDBJ databases">
        <title>Evolution of Phototrophy in the Chloroflexi Phylum Driven by Horizontal Gene Transfer.</title>
        <authorList>
            <person name="Ward L.M."/>
            <person name="Hemp J."/>
            <person name="Shih P.M."/>
            <person name="Mcglynn S.E."/>
            <person name="Fischer W."/>
        </authorList>
    </citation>
    <scope>NUCLEOTIDE SEQUENCE [LARGE SCALE GENOMIC DNA]</scope>
    <source>
        <strain evidence="1">JP3_7</strain>
    </source>
</reference>
<organism evidence="1 2">
    <name type="scientific">Candidatus Thermofonsia Clade 3 bacterium</name>
    <dbReference type="NCBI Taxonomy" id="2364212"/>
    <lineage>
        <taxon>Bacteria</taxon>
        <taxon>Bacillati</taxon>
        <taxon>Chloroflexota</taxon>
        <taxon>Candidatus Thermofontia</taxon>
        <taxon>Candidatus Thermofonsia Clade 3</taxon>
    </lineage>
</organism>
<dbReference type="EMBL" id="PGTN01000005">
    <property type="protein sequence ID" value="PJF48866.1"/>
    <property type="molecule type" value="Genomic_DNA"/>
</dbReference>
<gene>
    <name evidence="1" type="ORF">CUN48_01565</name>
</gene>
<dbReference type="Proteomes" id="UP000230790">
    <property type="component" value="Unassembled WGS sequence"/>
</dbReference>
<evidence type="ECO:0000313" key="1">
    <source>
        <dbReference type="EMBL" id="PJF48866.1"/>
    </source>
</evidence>
<accession>A0A2M8QGD4</accession>
<proteinExistence type="predicted"/>